<accession>A0A1C7MEB4</accession>
<organism evidence="1 2">
    <name type="scientific">Grifola frondosa</name>
    <name type="common">Maitake</name>
    <name type="synonym">Polyporus frondosus</name>
    <dbReference type="NCBI Taxonomy" id="5627"/>
    <lineage>
        <taxon>Eukaryota</taxon>
        <taxon>Fungi</taxon>
        <taxon>Dikarya</taxon>
        <taxon>Basidiomycota</taxon>
        <taxon>Agaricomycotina</taxon>
        <taxon>Agaricomycetes</taxon>
        <taxon>Polyporales</taxon>
        <taxon>Grifolaceae</taxon>
        <taxon>Grifola</taxon>
    </lineage>
</organism>
<dbReference type="AlphaFoldDB" id="A0A1C7MEB4"/>
<dbReference type="EMBL" id="LUGG01000005">
    <property type="protein sequence ID" value="OBZ74957.1"/>
    <property type="molecule type" value="Genomic_DNA"/>
</dbReference>
<proteinExistence type="predicted"/>
<sequence>MPAPESIPPRARDARPVLGHVNLMVDTLIANASIDDLRAIVRSTLATTSPPVASAFTAAARHRLGDQCDCPTVSVRSFHQERRRNDRPDPRVDECSRSQSVLYGAGMGLASLGVLGVVVRATVGLRWEEGSSMENILASIDADISQAIQIRGRS</sequence>
<reference evidence="1 2" key="1">
    <citation type="submission" date="2016-03" db="EMBL/GenBank/DDBJ databases">
        <title>Whole genome sequencing of Grifola frondosa 9006-11.</title>
        <authorList>
            <person name="Min B."/>
            <person name="Park H."/>
            <person name="Kim J.-G."/>
            <person name="Cho H."/>
            <person name="Oh Y.-L."/>
            <person name="Kong W.-S."/>
            <person name="Choi I.-G."/>
        </authorList>
    </citation>
    <scope>NUCLEOTIDE SEQUENCE [LARGE SCALE GENOMIC DNA]</scope>
    <source>
        <strain evidence="1 2">9006-11</strain>
    </source>
</reference>
<protein>
    <submittedName>
        <fullName evidence="1">Uncharacterized protein</fullName>
    </submittedName>
</protein>
<name>A0A1C7MEB4_GRIFR</name>
<dbReference type="Proteomes" id="UP000092993">
    <property type="component" value="Unassembled WGS sequence"/>
</dbReference>
<dbReference type="STRING" id="5627.A0A1C7MEB4"/>
<gene>
    <name evidence="1" type="ORF">A0H81_05081</name>
</gene>
<dbReference type="OrthoDB" id="3219836at2759"/>
<evidence type="ECO:0000313" key="2">
    <source>
        <dbReference type="Proteomes" id="UP000092993"/>
    </source>
</evidence>
<keyword evidence="2" id="KW-1185">Reference proteome</keyword>
<evidence type="ECO:0000313" key="1">
    <source>
        <dbReference type="EMBL" id="OBZ74957.1"/>
    </source>
</evidence>
<comment type="caution">
    <text evidence="1">The sequence shown here is derived from an EMBL/GenBank/DDBJ whole genome shotgun (WGS) entry which is preliminary data.</text>
</comment>
<dbReference type="OMA" id="SHVNLMT"/>